<gene>
    <name evidence="7" type="ORF">BP5796_04052</name>
</gene>
<dbReference type="PANTHER" id="PTHR12606:SF141">
    <property type="entry name" value="GH15225P-RELATED"/>
    <property type="match status" value="1"/>
</dbReference>
<evidence type="ECO:0000313" key="8">
    <source>
        <dbReference type="Proteomes" id="UP000256328"/>
    </source>
</evidence>
<feature type="region of interest" description="Disordered" evidence="5">
    <location>
        <begin position="82"/>
        <end position="109"/>
    </location>
</feature>
<dbReference type="Proteomes" id="UP000256328">
    <property type="component" value="Unassembled WGS sequence"/>
</dbReference>
<keyword evidence="3" id="KW-0378">Hydrolase</keyword>
<keyword evidence="4" id="KW-0788">Thiol protease</keyword>
<comment type="similarity">
    <text evidence="1">Belongs to the peptidase C48 family.</text>
</comment>
<evidence type="ECO:0000313" key="7">
    <source>
        <dbReference type="EMBL" id="RDW85727.1"/>
    </source>
</evidence>
<feature type="compositionally biased region" description="Basic residues" evidence="5">
    <location>
        <begin position="93"/>
        <end position="105"/>
    </location>
</feature>
<dbReference type="GO" id="GO:0006508">
    <property type="term" value="P:proteolysis"/>
    <property type="evidence" value="ECO:0007669"/>
    <property type="project" value="UniProtKB-KW"/>
</dbReference>
<proteinExistence type="inferred from homology"/>
<organism evidence="7 8">
    <name type="scientific">Coleophoma crateriformis</name>
    <dbReference type="NCBI Taxonomy" id="565419"/>
    <lineage>
        <taxon>Eukaryota</taxon>
        <taxon>Fungi</taxon>
        <taxon>Dikarya</taxon>
        <taxon>Ascomycota</taxon>
        <taxon>Pezizomycotina</taxon>
        <taxon>Leotiomycetes</taxon>
        <taxon>Helotiales</taxon>
        <taxon>Dermateaceae</taxon>
        <taxon>Coleophoma</taxon>
    </lineage>
</organism>
<feature type="domain" description="Ubiquitin-like protease family profile" evidence="6">
    <location>
        <begin position="458"/>
        <end position="636"/>
    </location>
</feature>
<evidence type="ECO:0000256" key="5">
    <source>
        <dbReference type="SAM" id="MobiDB-lite"/>
    </source>
</evidence>
<evidence type="ECO:0000259" key="6">
    <source>
        <dbReference type="PROSITE" id="PS50600"/>
    </source>
</evidence>
<dbReference type="InterPro" id="IPR038765">
    <property type="entry name" value="Papain-like_cys_pep_sf"/>
</dbReference>
<dbReference type="AlphaFoldDB" id="A0A3D8SHA1"/>
<dbReference type="GO" id="GO:0005634">
    <property type="term" value="C:nucleus"/>
    <property type="evidence" value="ECO:0007669"/>
    <property type="project" value="TreeGrafter"/>
</dbReference>
<evidence type="ECO:0000256" key="3">
    <source>
        <dbReference type="ARBA" id="ARBA00022801"/>
    </source>
</evidence>
<dbReference type="SUPFAM" id="SSF54001">
    <property type="entry name" value="Cysteine proteinases"/>
    <property type="match status" value="1"/>
</dbReference>
<dbReference type="PANTHER" id="PTHR12606">
    <property type="entry name" value="SENTRIN/SUMO-SPECIFIC PROTEASE"/>
    <property type="match status" value="1"/>
</dbReference>
<dbReference type="GO" id="GO:0016926">
    <property type="term" value="P:protein desumoylation"/>
    <property type="evidence" value="ECO:0007669"/>
    <property type="project" value="TreeGrafter"/>
</dbReference>
<feature type="compositionally biased region" description="Acidic residues" evidence="5">
    <location>
        <begin position="187"/>
        <end position="207"/>
    </location>
</feature>
<evidence type="ECO:0000256" key="1">
    <source>
        <dbReference type="ARBA" id="ARBA00005234"/>
    </source>
</evidence>
<keyword evidence="8" id="KW-1185">Reference proteome</keyword>
<feature type="compositionally biased region" description="Polar residues" evidence="5">
    <location>
        <begin position="277"/>
        <end position="287"/>
    </location>
</feature>
<dbReference type="Gene3D" id="3.40.395.10">
    <property type="entry name" value="Adenoviral Proteinase, Chain A"/>
    <property type="match status" value="1"/>
</dbReference>
<evidence type="ECO:0000256" key="2">
    <source>
        <dbReference type="ARBA" id="ARBA00022670"/>
    </source>
</evidence>
<feature type="region of interest" description="Disordered" evidence="5">
    <location>
        <begin position="165"/>
        <end position="294"/>
    </location>
</feature>
<reference evidence="7 8" key="1">
    <citation type="journal article" date="2018" name="IMA Fungus">
        <title>IMA Genome-F 9: Draft genome sequence of Annulohypoxylon stygium, Aspergillus mulundensis, Berkeleyomyces basicola (syn. Thielaviopsis basicola), Ceratocystis smalleyi, two Cercospora beticola strains, Coleophoma cylindrospora, Fusarium fracticaudum, Phialophora cf. hyalina, and Morchella septimelata.</title>
        <authorList>
            <person name="Wingfield B.D."/>
            <person name="Bills G.F."/>
            <person name="Dong Y."/>
            <person name="Huang W."/>
            <person name="Nel W.J."/>
            <person name="Swalarsk-Parry B.S."/>
            <person name="Vaghefi N."/>
            <person name="Wilken P.M."/>
            <person name="An Z."/>
            <person name="de Beer Z.W."/>
            <person name="De Vos L."/>
            <person name="Chen L."/>
            <person name="Duong T.A."/>
            <person name="Gao Y."/>
            <person name="Hammerbacher A."/>
            <person name="Kikkert J.R."/>
            <person name="Li Y."/>
            <person name="Li H."/>
            <person name="Li K."/>
            <person name="Li Q."/>
            <person name="Liu X."/>
            <person name="Ma X."/>
            <person name="Naidoo K."/>
            <person name="Pethybridge S.J."/>
            <person name="Sun J."/>
            <person name="Steenkamp E.T."/>
            <person name="van der Nest M.A."/>
            <person name="van Wyk S."/>
            <person name="Wingfield M.J."/>
            <person name="Xiong C."/>
            <person name="Yue Q."/>
            <person name="Zhang X."/>
        </authorList>
    </citation>
    <scope>NUCLEOTIDE SEQUENCE [LARGE SCALE GENOMIC DNA]</scope>
    <source>
        <strain evidence="7 8">BP5796</strain>
    </source>
</reference>
<dbReference type="Pfam" id="PF02902">
    <property type="entry name" value="Peptidase_C48"/>
    <property type="match status" value="1"/>
</dbReference>
<dbReference type="PROSITE" id="PS50600">
    <property type="entry name" value="ULP_PROTEASE"/>
    <property type="match status" value="1"/>
</dbReference>
<accession>A0A3D8SHA1</accession>
<dbReference type="GO" id="GO:0016929">
    <property type="term" value="F:deSUMOylase activity"/>
    <property type="evidence" value="ECO:0007669"/>
    <property type="project" value="TreeGrafter"/>
</dbReference>
<dbReference type="OrthoDB" id="1939479at2759"/>
<sequence length="676" mass="76003">MATTQKRKAAEQLTPNLVAVTQQANVVETVLAQQRPGRSRTMDASRVARCAWHWLNTILAITPFYTTHYNQNDTATTTHVQSTTATNGGAIAIKRRRTKRPKTAAKKNESEFVTISTDPYRRGGMGEPDFSGCTTEEEKAKRLELFWEPPELIRKRRCDIEQSDEHNLEARHKSKEEEGQRPKDDNGWDEDVIMIDSEEEDSYDEEEPATRFDGGSDSTHERLSSNLLQKPDKVDLQTQQNGDTSKGSLANSRPSSSHVKSATGLMGGRGRSTSSTWSAHTLSTKSESPLDVVPQRQVSIEEQVKALLIDESKPEVGEKKHVKKEIEDGSKHGLGLESRKVVIQHPDEGTIIPREVAYDKSKPLKSILKGSKYYLNTESKQGRLHLVPSKDKLAQREELFRRREKEEKAARAKAKKEARLHRRHPDKPLIKVLDTKWDTLVRTACSNPSTITTTLPGQPLTSKDFGTLLRTRDWLNDEIINGYVEWVVDAANNAANAEAIASGEKPGIIPKFIAHNSFFYNILDDPKKGAKTTARLMKRKGAPGISLMDVDTVFVPICKSMHWTLGVVRPFAKTVEYFDSMGGRPSRFFHLMREWLAFQLGEAYVPSEWSESYTKCAHQSNGYDCGVFLCTNAFCVAAGLDPLCYDERNLAQQRKNIAAILINRGFVGDFQWTDDL</sequence>
<feature type="compositionally biased region" description="Low complexity" evidence="5">
    <location>
        <begin position="82"/>
        <end position="92"/>
    </location>
</feature>
<feature type="compositionally biased region" description="Polar residues" evidence="5">
    <location>
        <begin position="236"/>
        <end position="260"/>
    </location>
</feature>
<feature type="compositionally biased region" description="Basic and acidic residues" evidence="5">
    <location>
        <begin position="165"/>
        <end position="186"/>
    </location>
</feature>
<protein>
    <recommendedName>
        <fullName evidence="6">Ubiquitin-like protease family profile domain-containing protein</fullName>
    </recommendedName>
</protein>
<dbReference type="EMBL" id="PDLN01000005">
    <property type="protein sequence ID" value="RDW85727.1"/>
    <property type="molecule type" value="Genomic_DNA"/>
</dbReference>
<keyword evidence="2" id="KW-0645">Protease</keyword>
<evidence type="ECO:0000256" key="4">
    <source>
        <dbReference type="ARBA" id="ARBA00022807"/>
    </source>
</evidence>
<comment type="caution">
    <text evidence="7">The sequence shown here is derived from an EMBL/GenBank/DDBJ whole genome shotgun (WGS) entry which is preliminary data.</text>
</comment>
<dbReference type="InterPro" id="IPR003653">
    <property type="entry name" value="Peptidase_C48_C"/>
</dbReference>
<name>A0A3D8SHA1_9HELO</name>